<organism evidence="1 2">
    <name type="scientific">Pseudomonas fluorescens</name>
    <dbReference type="NCBI Taxonomy" id="294"/>
    <lineage>
        <taxon>Bacteria</taxon>
        <taxon>Pseudomonadati</taxon>
        <taxon>Pseudomonadota</taxon>
        <taxon>Gammaproteobacteria</taxon>
        <taxon>Pseudomonadales</taxon>
        <taxon>Pseudomonadaceae</taxon>
        <taxon>Pseudomonas</taxon>
    </lineage>
</organism>
<dbReference type="Proteomes" id="UP000248640">
    <property type="component" value="Chromosome 1"/>
</dbReference>
<reference evidence="1 2" key="1">
    <citation type="submission" date="2018-06" db="EMBL/GenBank/DDBJ databases">
        <authorList>
            <consortium name="Pathogen Informatics"/>
            <person name="Doyle S."/>
        </authorList>
    </citation>
    <scope>NUCLEOTIDE SEQUENCE [LARGE SCALE GENOMIC DNA]</scope>
    <source>
        <strain evidence="1 2">NCTC10038</strain>
    </source>
</reference>
<name>A0A8B4I301_PSEFL</name>
<dbReference type="GeneID" id="61637658"/>
<evidence type="ECO:0000313" key="1">
    <source>
        <dbReference type="EMBL" id="SQF90289.1"/>
    </source>
</evidence>
<dbReference type="Pfam" id="PF05766">
    <property type="entry name" value="NinG"/>
    <property type="match status" value="1"/>
</dbReference>
<evidence type="ECO:0000313" key="2">
    <source>
        <dbReference type="Proteomes" id="UP000248640"/>
    </source>
</evidence>
<dbReference type="InterPro" id="IPR008713">
    <property type="entry name" value="Phage_lambda_NinG"/>
</dbReference>
<dbReference type="EMBL" id="LS483372">
    <property type="protein sequence ID" value="SQF90289.1"/>
    <property type="molecule type" value="Genomic_DNA"/>
</dbReference>
<protein>
    <submittedName>
        <fullName evidence="1">Recombination Protein ninG</fullName>
    </submittedName>
</protein>
<gene>
    <name evidence="1" type="ORF">NCTC10038_01686</name>
</gene>
<accession>A0A8B4I301</accession>
<proteinExistence type="predicted"/>
<dbReference type="RefSeq" id="WP_053254935.1">
    <property type="nucleotide sequence ID" value="NZ_CBCRXZ010000015.1"/>
</dbReference>
<sequence length="194" mass="21662">MSLLAKQPRPKTCKNPACGEKFVAQRLGQAVCSPKCGLAIKDVNADKARKALADVGRKELRAAKERVKRKADHMHDCQTAFNAWVRARDAGKPCISCGTTANVQYAAGHYRTVASCPELRFEPLNVHLQCNRNCNMGKSGSIVEYRIELVKRIGAELVEWLEGPHEPKRYTIEDLKAITAEYRAKTRELRRSAA</sequence>
<dbReference type="AlphaFoldDB" id="A0A8B4I301"/>